<gene>
    <name evidence="1" type="ORF">H839_15943</name>
</gene>
<dbReference type="InterPro" id="IPR038666">
    <property type="entry name" value="SSP1_head-tail_sf"/>
</dbReference>
<protein>
    <submittedName>
        <fullName evidence="1">Phage head-tail adaptor</fullName>
    </submittedName>
</protein>
<proteinExistence type="predicted"/>
<dbReference type="InterPro" id="IPR008767">
    <property type="entry name" value="Phage_SPP1_head-tail_adaptor"/>
</dbReference>
<dbReference type="RefSeq" id="WP_088124210.1">
    <property type="nucleotide sequence ID" value="NZ_CM002692.1"/>
</dbReference>
<dbReference type="EMBL" id="AOTZ01000009">
    <property type="protein sequence ID" value="EZP75007.1"/>
    <property type="molecule type" value="Genomic_DNA"/>
</dbReference>
<accession>A0ABC9VAC0</accession>
<sequence length="123" mass="14661">MANYQYYAGQRTWRRSKISDFRHRLHFQEKKTVKDDEGNSVTQWNTVFTVWGSVEGLRGREYLAAGALSSEATYRIRIRYRKGVRPSMRILYEERVFEIESVIDINEEHKEIEIMCKEIHVNG</sequence>
<dbReference type="Gene3D" id="2.40.10.270">
    <property type="entry name" value="Bacteriophage SPP1 head-tail adaptor protein"/>
    <property type="match status" value="1"/>
</dbReference>
<dbReference type="Proteomes" id="UP000023566">
    <property type="component" value="Chromosome"/>
</dbReference>
<dbReference type="NCBIfam" id="TIGR01563">
    <property type="entry name" value="gp16_SPP1"/>
    <property type="match status" value="1"/>
</dbReference>
<keyword evidence="2" id="KW-1185">Reference proteome</keyword>
<reference evidence="1 2" key="1">
    <citation type="journal article" date="2014" name="Appl. Microbiol. Biotechnol.">
        <title>Transformable facultative thermophile Geobacillus stearothermophilus NUB3621 as a host strain for metabolic engineering.</title>
        <authorList>
            <person name="Blanchard K."/>
            <person name="Robic S."/>
            <person name="Matsumura I."/>
        </authorList>
    </citation>
    <scope>NUCLEOTIDE SEQUENCE [LARGE SCALE GENOMIC DNA]</scope>
    <source>
        <strain evidence="1 2">NUB3621</strain>
    </source>
</reference>
<name>A0ABC9VAC0_9BACL</name>
<comment type="caution">
    <text evidence="1">The sequence shown here is derived from an EMBL/GenBank/DDBJ whole genome shotgun (WGS) entry which is preliminary data.</text>
</comment>
<dbReference type="AlphaFoldDB" id="A0ABC9VAC0"/>
<evidence type="ECO:0000313" key="1">
    <source>
        <dbReference type="EMBL" id="EZP75007.1"/>
    </source>
</evidence>
<dbReference type="Pfam" id="PF05521">
    <property type="entry name" value="Phage_HCP"/>
    <property type="match status" value="1"/>
</dbReference>
<organism evidence="1 2">
    <name type="scientific">Parageobacillus genomosp. 1</name>
    <dbReference type="NCBI Taxonomy" id="1295642"/>
    <lineage>
        <taxon>Bacteria</taxon>
        <taxon>Bacillati</taxon>
        <taxon>Bacillota</taxon>
        <taxon>Bacilli</taxon>
        <taxon>Bacillales</taxon>
        <taxon>Anoxybacillaceae</taxon>
        <taxon>Parageobacillus</taxon>
    </lineage>
</organism>
<evidence type="ECO:0000313" key="2">
    <source>
        <dbReference type="Proteomes" id="UP000023566"/>
    </source>
</evidence>